<dbReference type="FunFam" id="3.40.50.720:FF:000001">
    <property type="entry name" value="Glyceraldehyde-3-phosphate dehydrogenase"/>
    <property type="match status" value="1"/>
</dbReference>
<evidence type="ECO:0000256" key="9">
    <source>
        <dbReference type="RuleBase" id="RU000397"/>
    </source>
</evidence>
<dbReference type="GO" id="GO:0051287">
    <property type="term" value="F:NAD binding"/>
    <property type="evidence" value="ECO:0007669"/>
    <property type="project" value="UniProtKB-UniRule"/>
</dbReference>
<comment type="similarity">
    <text evidence="2 9">Belongs to the glyceraldehyde-3-phosphate dehydrogenase family.</text>
</comment>
<dbReference type="InterPro" id="IPR036291">
    <property type="entry name" value="NAD(P)-bd_dom_sf"/>
</dbReference>
<dbReference type="InterPro" id="IPR020831">
    <property type="entry name" value="GlycerAld/Erythrose_P_DH"/>
</dbReference>
<evidence type="ECO:0000256" key="8">
    <source>
        <dbReference type="PIRSR" id="PIRSR000149-4"/>
    </source>
</evidence>
<dbReference type="Pfam" id="PF02800">
    <property type="entry name" value="Gp_dh_C"/>
    <property type="match status" value="1"/>
</dbReference>
<feature type="domain" description="Glyceraldehyde 3-phosphate dehydrogenase NAD(P) binding" evidence="11">
    <location>
        <begin position="6"/>
        <end position="154"/>
    </location>
</feature>
<evidence type="ECO:0000256" key="2">
    <source>
        <dbReference type="ARBA" id="ARBA00007406"/>
    </source>
</evidence>
<keyword evidence="7 10" id="KW-0520">NAD</keyword>
<comment type="caution">
    <text evidence="12">The sequence shown here is derived from an EMBL/GenBank/DDBJ whole genome shotgun (WGS) entry which is preliminary data.</text>
</comment>
<dbReference type="GO" id="GO:0047100">
    <property type="term" value="F:glyceraldehyde-3-phosphate dehydrogenase (NADP+) (phosphorylating) activity"/>
    <property type="evidence" value="ECO:0007669"/>
    <property type="project" value="UniProtKB-EC"/>
</dbReference>
<dbReference type="SUPFAM" id="SSF51735">
    <property type="entry name" value="NAD(P)-binding Rossmann-fold domains"/>
    <property type="match status" value="1"/>
</dbReference>
<evidence type="ECO:0000256" key="10">
    <source>
        <dbReference type="RuleBase" id="RU361160"/>
    </source>
</evidence>
<dbReference type="InterPro" id="IPR020829">
    <property type="entry name" value="GlycerAld_3-P_DH_cat"/>
</dbReference>
<comment type="catalytic activity">
    <reaction evidence="10">
        <text>D-glyceraldehyde 3-phosphate + phosphate + NAD(+) = (2R)-3-phospho-glyceroyl phosphate + NADH + H(+)</text>
        <dbReference type="Rhea" id="RHEA:10300"/>
        <dbReference type="ChEBI" id="CHEBI:15378"/>
        <dbReference type="ChEBI" id="CHEBI:43474"/>
        <dbReference type="ChEBI" id="CHEBI:57540"/>
        <dbReference type="ChEBI" id="CHEBI:57604"/>
        <dbReference type="ChEBI" id="CHEBI:57945"/>
        <dbReference type="ChEBI" id="CHEBI:59776"/>
        <dbReference type="EC" id="1.2.1.12"/>
    </reaction>
</comment>
<dbReference type="SMART" id="SM00846">
    <property type="entry name" value="Gp_dh_N"/>
    <property type="match status" value="1"/>
</dbReference>
<dbReference type="FunFam" id="3.30.360.10:FF:000002">
    <property type="entry name" value="Glyceraldehyde-3-phosphate dehydrogenase"/>
    <property type="match status" value="1"/>
</dbReference>
<evidence type="ECO:0000256" key="6">
    <source>
        <dbReference type="PIRSR" id="PIRSR000149-2"/>
    </source>
</evidence>
<dbReference type="Proteomes" id="UP000241890">
    <property type="component" value="Unassembled WGS sequence"/>
</dbReference>
<feature type="active site" description="Nucleophile" evidence="5">
    <location>
        <position position="154"/>
    </location>
</feature>
<dbReference type="PROSITE" id="PS00071">
    <property type="entry name" value="GAPDH"/>
    <property type="match status" value="1"/>
</dbReference>
<dbReference type="InParanoid" id="A0A2R5GGQ4"/>
<feature type="binding site" evidence="6">
    <location>
        <position position="184"/>
    </location>
    <ligand>
        <name>D-glyceraldehyde 3-phosphate</name>
        <dbReference type="ChEBI" id="CHEBI:59776"/>
    </ligand>
</feature>
<dbReference type="UniPathway" id="UPA00109">
    <property type="reaction ID" value="UER00184"/>
</dbReference>
<dbReference type="OrthoDB" id="1152826at2759"/>
<dbReference type="GO" id="GO:0006096">
    <property type="term" value="P:glycolytic process"/>
    <property type="evidence" value="ECO:0007669"/>
    <property type="project" value="UniProtKB-UniPathway"/>
</dbReference>
<feature type="binding site" evidence="6">
    <location>
        <position position="238"/>
    </location>
    <ligand>
        <name>D-glyceraldehyde 3-phosphate</name>
        <dbReference type="ChEBI" id="CHEBI:59776"/>
    </ligand>
</feature>
<name>A0A2R5GGQ4_9STRA</name>
<evidence type="ECO:0000313" key="13">
    <source>
        <dbReference type="Proteomes" id="UP000241890"/>
    </source>
</evidence>
<dbReference type="InterPro" id="IPR020830">
    <property type="entry name" value="GlycerAld_3-P_DH_AS"/>
</dbReference>
<dbReference type="InterPro" id="IPR052978">
    <property type="entry name" value="GAP_dehydrogenase"/>
</dbReference>
<dbReference type="AlphaFoldDB" id="A0A2R5GGQ4"/>
<keyword evidence="7" id="KW-0547">Nucleotide-binding</keyword>
<evidence type="ECO:0000259" key="11">
    <source>
        <dbReference type="SMART" id="SM00846"/>
    </source>
</evidence>
<feature type="binding site" evidence="7">
    <location>
        <position position="317"/>
    </location>
    <ligand>
        <name>NAD(+)</name>
        <dbReference type="ChEBI" id="CHEBI:57540"/>
    </ligand>
</feature>
<dbReference type="Gene3D" id="3.40.50.720">
    <property type="entry name" value="NAD(P)-binding Rossmann-like Domain"/>
    <property type="match status" value="1"/>
</dbReference>
<dbReference type="CDD" id="cd18126">
    <property type="entry name" value="GAPDH_I_C"/>
    <property type="match status" value="1"/>
</dbReference>
<keyword evidence="3 10" id="KW-0560">Oxidoreductase</keyword>
<dbReference type="EC" id="1.2.1.12" evidence="10"/>
<dbReference type="InterPro" id="IPR020828">
    <property type="entry name" value="GlycerAld_3-P_DH_NAD(P)-bd"/>
</dbReference>
<protein>
    <recommendedName>
        <fullName evidence="10">Glyceraldehyde-3-phosphate dehydrogenase</fullName>
        <ecNumber evidence="10">1.2.1.12</ecNumber>
    </recommendedName>
</protein>
<keyword evidence="10" id="KW-0324">Glycolysis</keyword>
<dbReference type="PANTHER" id="PTHR42955">
    <property type="entry name" value="GLYCERALDEHYDE-3-PHOSPHATE DEHYDROGENASE"/>
    <property type="match status" value="1"/>
</dbReference>
<dbReference type="GO" id="GO:0006006">
    <property type="term" value="P:glucose metabolic process"/>
    <property type="evidence" value="ECO:0007669"/>
    <property type="project" value="InterPro"/>
</dbReference>
<comment type="catalytic activity">
    <reaction evidence="4">
        <text>D-glyceraldehyde 3-phosphate + phosphate + NADP(+) = (2R)-3-phospho-glyceroyl phosphate + NADPH + H(+)</text>
        <dbReference type="Rhea" id="RHEA:10296"/>
        <dbReference type="ChEBI" id="CHEBI:15378"/>
        <dbReference type="ChEBI" id="CHEBI:43474"/>
        <dbReference type="ChEBI" id="CHEBI:57604"/>
        <dbReference type="ChEBI" id="CHEBI:57783"/>
        <dbReference type="ChEBI" id="CHEBI:58349"/>
        <dbReference type="ChEBI" id="CHEBI:59776"/>
        <dbReference type="EC" id="1.2.1.13"/>
    </reaction>
</comment>
<comment type="subunit">
    <text evidence="10">Homotetramer.</text>
</comment>
<evidence type="ECO:0000256" key="1">
    <source>
        <dbReference type="ARBA" id="ARBA00005215"/>
    </source>
</evidence>
<dbReference type="CDD" id="cd05214">
    <property type="entry name" value="GAPDH_I_N"/>
    <property type="match status" value="1"/>
</dbReference>
<dbReference type="SUPFAM" id="SSF55347">
    <property type="entry name" value="Glyceraldehyde-3-phosphate dehydrogenase-like, C-terminal domain"/>
    <property type="match status" value="1"/>
</dbReference>
<dbReference type="PIRSF" id="PIRSF000149">
    <property type="entry name" value="GAP_DH"/>
    <property type="match status" value="1"/>
</dbReference>
<dbReference type="Gene3D" id="3.30.360.10">
    <property type="entry name" value="Dihydrodipicolinate Reductase, domain 2"/>
    <property type="match status" value="1"/>
</dbReference>
<dbReference type="PRINTS" id="PR00078">
    <property type="entry name" value="G3PDHDRGNASE"/>
</dbReference>
<feature type="site" description="Activates thiol group during catalysis" evidence="8">
    <location>
        <position position="181"/>
    </location>
</feature>
<evidence type="ECO:0000313" key="12">
    <source>
        <dbReference type="EMBL" id="GBG30057.1"/>
    </source>
</evidence>
<feature type="binding site" evidence="7">
    <location>
        <position position="124"/>
    </location>
    <ligand>
        <name>NAD(+)</name>
        <dbReference type="ChEBI" id="CHEBI:57540"/>
    </ligand>
</feature>
<dbReference type="EMBL" id="BEYU01000070">
    <property type="protein sequence ID" value="GBG30057.1"/>
    <property type="molecule type" value="Genomic_DNA"/>
</dbReference>
<evidence type="ECO:0000256" key="3">
    <source>
        <dbReference type="ARBA" id="ARBA00023002"/>
    </source>
</evidence>
<feature type="binding site" evidence="6">
    <location>
        <begin position="215"/>
        <end position="216"/>
    </location>
    <ligand>
        <name>D-glyceraldehyde 3-phosphate</name>
        <dbReference type="ChEBI" id="CHEBI:59776"/>
    </ligand>
</feature>
<comment type="pathway">
    <text evidence="10">Carbohydrate degradation; glycolysis; pyruvate from D-glyceraldehyde 3-phosphate: step 1/5.</text>
</comment>
<dbReference type="InterPro" id="IPR006424">
    <property type="entry name" value="Glyceraldehyde-3-P_DH_1"/>
</dbReference>
<comment type="pathway">
    <text evidence="1">Carbohydrate biosynthesis; Calvin cycle.</text>
</comment>
<dbReference type="NCBIfam" id="TIGR01534">
    <property type="entry name" value="GAPDH-I"/>
    <property type="match status" value="1"/>
</dbReference>
<sequence>MAERKIRVGVNGFGRIGRLATRFLLDSEVCEVVHVNELNADVSVSAYLLEFDSIHGKCGKKIEVDDGCIVVDGKKITYSSCGTPGEVAWKDAQVDLVLECSGKFNDETKLQAYFSSDVKRVLVSAPVKGAVNVVVGCNENLVEPDTKIVTAASCTTNCIGPVIKCIDETFGIERGVINTVHNVTNTQSIMDAPNTKKDDPRRARAGMLNLAPTSTGSAKAITMIFPHLQGKLNGVAIRVPLQNASITDLTLELKRNVSKEEVNEALSAAADDHVLGFETRGLVSTDYINDTRSSIVDALSTMVVDDKLVKILAWYDNEMGYSSRMRDIAELMAKQMQ</sequence>
<feature type="binding site" evidence="6">
    <location>
        <begin position="153"/>
        <end position="155"/>
    </location>
    <ligand>
        <name>D-glyceraldehyde 3-phosphate</name>
        <dbReference type="ChEBI" id="CHEBI:59776"/>
    </ligand>
</feature>
<gene>
    <name evidence="12" type="ORF">FCC1311_062772</name>
</gene>
<dbReference type="PANTHER" id="PTHR42955:SF1">
    <property type="entry name" value="GLYCERALDEHYDE-3-PHOSPHATE DEHYDROGENASE"/>
    <property type="match status" value="1"/>
</dbReference>
<proteinExistence type="inferred from homology"/>
<keyword evidence="13" id="KW-1185">Reference proteome</keyword>
<feature type="binding site" evidence="7">
    <location>
        <begin position="15"/>
        <end position="16"/>
    </location>
    <ligand>
        <name>NAD(+)</name>
        <dbReference type="ChEBI" id="CHEBI:57540"/>
    </ligand>
</feature>
<organism evidence="12 13">
    <name type="scientific">Hondaea fermentalgiana</name>
    <dbReference type="NCBI Taxonomy" id="2315210"/>
    <lineage>
        <taxon>Eukaryota</taxon>
        <taxon>Sar</taxon>
        <taxon>Stramenopiles</taxon>
        <taxon>Bigyra</taxon>
        <taxon>Labyrinthulomycetes</taxon>
        <taxon>Thraustochytrida</taxon>
        <taxon>Thraustochytriidae</taxon>
        <taxon>Hondaea</taxon>
    </lineage>
</organism>
<evidence type="ECO:0000256" key="5">
    <source>
        <dbReference type="PIRSR" id="PIRSR000149-1"/>
    </source>
</evidence>
<dbReference type="GO" id="GO:0050661">
    <property type="term" value="F:NADP binding"/>
    <property type="evidence" value="ECO:0007669"/>
    <property type="project" value="InterPro"/>
</dbReference>
<evidence type="ECO:0000256" key="4">
    <source>
        <dbReference type="ARBA" id="ARBA00052787"/>
    </source>
</evidence>
<dbReference type="GO" id="GO:0004365">
    <property type="term" value="F:glyceraldehyde-3-phosphate dehydrogenase (NAD+) (phosphorylating) activity"/>
    <property type="evidence" value="ECO:0007669"/>
    <property type="project" value="UniProtKB-UniRule"/>
</dbReference>
<reference evidence="12 13" key="1">
    <citation type="submission" date="2017-12" db="EMBL/GenBank/DDBJ databases">
        <title>Sequencing, de novo assembly and annotation of complete genome of a new Thraustochytrid species, strain FCC1311.</title>
        <authorList>
            <person name="Sedici K."/>
            <person name="Godart F."/>
            <person name="Aiese Cigliano R."/>
            <person name="Sanseverino W."/>
            <person name="Barakat M."/>
            <person name="Ortet P."/>
            <person name="Marechal E."/>
            <person name="Cagnac O."/>
            <person name="Amato A."/>
        </authorList>
    </citation>
    <scope>NUCLEOTIDE SEQUENCE [LARGE SCALE GENOMIC DNA]</scope>
</reference>
<accession>A0A2R5GGQ4</accession>
<dbReference type="Pfam" id="PF00044">
    <property type="entry name" value="Gp_dh_N"/>
    <property type="match status" value="1"/>
</dbReference>
<evidence type="ECO:0000256" key="7">
    <source>
        <dbReference type="PIRSR" id="PIRSR000149-3"/>
    </source>
</evidence>